<evidence type="ECO:0000259" key="3">
    <source>
        <dbReference type="Pfam" id="PF00685"/>
    </source>
</evidence>
<dbReference type="EMBL" id="GFAC01004295">
    <property type="protein sequence ID" value="JAT94893.1"/>
    <property type="molecule type" value="mRNA"/>
</dbReference>
<feature type="domain" description="Sulfotransferase" evidence="3">
    <location>
        <begin position="39"/>
        <end position="301"/>
    </location>
</feature>
<proteinExistence type="evidence at transcript level"/>
<organism evidence="4">
    <name type="scientific">Amblyomma aureolatum</name>
    <dbReference type="NCBI Taxonomy" id="187763"/>
    <lineage>
        <taxon>Eukaryota</taxon>
        <taxon>Metazoa</taxon>
        <taxon>Ecdysozoa</taxon>
        <taxon>Arthropoda</taxon>
        <taxon>Chelicerata</taxon>
        <taxon>Arachnida</taxon>
        <taxon>Acari</taxon>
        <taxon>Parasitiformes</taxon>
        <taxon>Ixodida</taxon>
        <taxon>Ixodoidea</taxon>
        <taxon>Ixodidae</taxon>
        <taxon>Amblyomminae</taxon>
        <taxon>Amblyomma</taxon>
    </lineage>
</organism>
<accession>A0A1E1X6L1</accession>
<dbReference type="Pfam" id="PF00685">
    <property type="entry name" value="Sulfotransfer_1"/>
    <property type="match status" value="1"/>
</dbReference>
<sequence length="322" mass="36995">MGSNNRRPPFKMVDGTPYSILANEELFFKAAELKLQEGDVVQVAFPKCGTHWVQQIIQLILHNGEGPKDFEEFVKRAPFIEYQGEGDIEGMEAPRTMRTHLHLHRIPFDKKAKYVYVARNPWDVAVSYYHFMSAMPEWHLSGAPFDEVLDVFLKGHSGFGDYFKHIKAGYALKDEPNVFFITYEKLAQDTKGTILKLARFLGEEYARPLEDDEDLLQIVLDRCSARHMKGVVKTSHQDLACLFVKNARILEMMDKMATEESREKAKEVLNFVRVGKVGGWRETLTKEQLAKIDAAIEGASKDSDFMSLWEKEWRDAKEILNA</sequence>
<reference evidence="4" key="1">
    <citation type="journal article" date="2017" name="Front. Cell. Infect. Microbiol.">
        <title>The Distinct Transcriptional Response of the Midgut of Amblyomma sculptum and Amblyomma aureolatum Ticks to Rickettsia rickettsii Correlates to Their Differences in Susceptibility to Infection.</title>
        <authorList>
            <person name="Martins L.A."/>
            <person name="Galletti M.F.B.M."/>
            <person name="Ribeiro J.M."/>
            <person name="Fujita A."/>
            <person name="Costa F.B."/>
            <person name="Labruna M.B."/>
            <person name="Daffre S."/>
            <person name="Fogaca A.C."/>
        </authorList>
    </citation>
    <scope>NUCLEOTIDE SEQUENCE</scope>
</reference>
<evidence type="ECO:0000313" key="4">
    <source>
        <dbReference type="EMBL" id="JAT94893.1"/>
    </source>
</evidence>
<dbReference type="InterPro" id="IPR000863">
    <property type="entry name" value="Sulfotransferase_dom"/>
</dbReference>
<dbReference type="SUPFAM" id="SSF52540">
    <property type="entry name" value="P-loop containing nucleoside triphosphate hydrolases"/>
    <property type="match status" value="1"/>
</dbReference>
<comment type="similarity">
    <text evidence="1">Belongs to the sulfotransferase 1 family.</text>
</comment>
<dbReference type="AlphaFoldDB" id="A0A1E1X6L1"/>
<keyword evidence="2 4" id="KW-0808">Transferase</keyword>
<dbReference type="InterPro" id="IPR027417">
    <property type="entry name" value="P-loop_NTPase"/>
</dbReference>
<dbReference type="PANTHER" id="PTHR11783">
    <property type="entry name" value="SULFOTRANSFERASE SULT"/>
    <property type="match status" value="1"/>
</dbReference>
<evidence type="ECO:0000256" key="1">
    <source>
        <dbReference type="ARBA" id="ARBA00005771"/>
    </source>
</evidence>
<protein>
    <submittedName>
        <fullName evidence="4">Putative sulfotransferase</fullName>
    </submittedName>
</protein>
<evidence type="ECO:0000256" key="2">
    <source>
        <dbReference type="ARBA" id="ARBA00022679"/>
    </source>
</evidence>
<dbReference type="Gene3D" id="3.40.50.300">
    <property type="entry name" value="P-loop containing nucleotide triphosphate hydrolases"/>
    <property type="match status" value="1"/>
</dbReference>
<name>A0A1E1X6L1_9ACAR</name>
<dbReference type="GO" id="GO:0008146">
    <property type="term" value="F:sulfotransferase activity"/>
    <property type="evidence" value="ECO:0007669"/>
    <property type="project" value="InterPro"/>
</dbReference>